<feature type="chain" id="PRO_5039399565" evidence="3">
    <location>
        <begin position="18"/>
        <end position="1684"/>
    </location>
</feature>
<dbReference type="NCBIfam" id="TIGR01451">
    <property type="entry name" value="B_ant_repeat"/>
    <property type="match status" value="2"/>
</dbReference>
<feature type="domain" description="DUF7507" evidence="5">
    <location>
        <begin position="1252"/>
        <end position="1350"/>
    </location>
</feature>
<evidence type="ECO:0000256" key="1">
    <source>
        <dbReference type="SAM" id="MobiDB-lite"/>
    </source>
</evidence>
<dbReference type="InterPro" id="IPR055354">
    <property type="entry name" value="DUF7507"/>
</dbReference>
<evidence type="ECO:0000256" key="3">
    <source>
        <dbReference type="SAM" id="SignalP"/>
    </source>
</evidence>
<feature type="compositionally biased region" description="Low complexity" evidence="1">
    <location>
        <begin position="1611"/>
        <end position="1644"/>
    </location>
</feature>
<organism evidence="6 7">
    <name type="scientific">Geodermatophilus amargosae</name>
    <dbReference type="NCBI Taxonomy" id="1296565"/>
    <lineage>
        <taxon>Bacteria</taxon>
        <taxon>Bacillati</taxon>
        <taxon>Actinomycetota</taxon>
        <taxon>Actinomycetes</taxon>
        <taxon>Geodermatophilales</taxon>
        <taxon>Geodermatophilaceae</taxon>
        <taxon>Geodermatophilus</taxon>
    </lineage>
</organism>
<dbReference type="RefSeq" id="WP_093581890.1">
    <property type="nucleotide sequence ID" value="NZ_FPBA01000016.1"/>
</dbReference>
<proteinExistence type="predicted"/>
<dbReference type="Proteomes" id="UP000199546">
    <property type="component" value="Unassembled WGS sequence"/>
</dbReference>
<protein>
    <submittedName>
        <fullName evidence="6">Conserved repeat domain-containing protein/fimbrial isopeptide formation D2 domain-containing protein</fullName>
    </submittedName>
</protein>
<dbReference type="OrthoDB" id="3584537at2"/>
<dbReference type="Gene3D" id="2.60.120.260">
    <property type="entry name" value="Galactose-binding domain-like"/>
    <property type="match status" value="1"/>
</dbReference>
<evidence type="ECO:0000313" key="7">
    <source>
        <dbReference type="Proteomes" id="UP000199546"/>
    </source>
</evidence>
<accession>A0A1I7BWV4</accession>
<reference evidence="7" key="1">
    <citation type="submission" date="2016-10" db="EMBL/GenBank/DDBJ databases">
        <authorList>
            <person name="Varghese N."/>
            <person name="Submissions S."/>
        </authorList>
    </citation>
    <scope>NUCLEOTIDE SEQUENCE [LARGE SCALE GENOMIC DNA]</scope>
    <source>
        <strain evidence="7">DSM 46136</strain>
    </source>
</reference>
<evidence type="ECO:0000259" key="4">
    <source>
        <dbReference type="Pfam" id="PF01345"/>
    </source>
</evidence>
<feature type="signal peptide" evidence="3">
    <location>
        <begin position="1"/>
        <end position="17"/>
    </location>
</feature>
<feature type="domain" description="DUF7507" evidence="5">
    <location>
        <begin position="694"/>
        <end position="771"/>
    </location>
</feature>
<feature type="region of interest" description="Disordered" evidence="1">
    <location>
        <begin position="1588"/>
        <end position="1644"/>
    </location>
</feature>
<keyword evidence="3" id="KW-0732">Signal</keyword>
<name>A0A1I7BWV4_9ACTN</name>
<dbReference type="InterPro" id="IPR001434">
    <property type="entry name" value="OmcB-like_DUF11"/>
</dbReference>
<keyword evidence="2" id="KW-0472">Membrane</keyword>
<feature type="domain" description="DUF11" evidence="4">
    <location>
        <begin position="216"/>
        <end position="299"/>
    </location>
</feature>
<feature type="domain" description="DUF7507" evidence="5">
    <location>
        <begin position="573"/>
        <end position="661"/>
    </location>
</feature>
<feature type="domain" description="DUF7507" evidence="5">
    <location>
        <begin position="457"/>
        <end position="539"/>
    </location>
</feature>
<dbReference type="EMBL" id="FPBA01000016">
    <property type="protein sequence ID" value="SFT91640.1"/>
    <property type="molecule type" value="Genomic_DNA"/>
</dbReference>
<feature type="compositionally biased region" description="Low complexity" evidence="1">
    <location>
        <begin position="651"/>
        <end position="670"/>
    </location>
</feature>
<feature type="transmembrane region" description="Helical" evidence="2">
    <location>
        <begin position="1656"/>
        <end position="1676"/>
    </location>
</feature>
<gene>
    <name evidence="6" type="ORF">SAMN05660657_03875</name>
</gene>
<evidence type="ECO:0000256" key="2">
    <source>
        <dbReference type="SAM" id="Phobius"/>
    </source>
</evidence>
<feature type="domain" description="DUF7507" evidence="5">
    <location>
        <begin position="808"/>
        <end position="888"/>
    </location>
</feature>
<dbReference type="STRING" id="1296565.SAMN05660657_03875"/>
<dbReference type="InterPro" id="IPR051172">
    <property type="entry name" value="Chlamydia_OmcB"/>
</dbReference>
<keyword evidence="2" id="KW-0812">Transmembrane</keyword>
<dbReference type="Pfam" id="PF01345">
    <property type="entry name" value="DUF11"/>
    <property type="match status" value="1"/>
</dbReference>
<sequence>MGALALAAGLCAGAVVAVLPAAAPVTEVVTAAQDPVSCSSSVALANGGFELPAIPANDLAFLHQNQVPGWYTTATDRQIELWRNYQNVPAGSGAQFAELNANQVSTLYQDVPTTPGQTLRWELKHRGRLGVDTMAVHIAVPGVLLTAATRQGGNLSDGRTAWGTHSGVYTVPLGQTTTRFAFQSVSASGGNTSVGNFLDSISFGTGPCLATTETVTTQRGGTTAQVGDVLTYTVTTRNEGGNPARATVVTDELPAGVEFVPGSIRTTAGATTATRTDAAGDDVAEYDAATRTVRLRIGAGATASAGGAVAPGEAHSVSWQARVQPAASATTVSDDATVGFTDPLTGTARTSRSTTVSTPVGAAADLAVSLAQSPAALVAGSSTTWTATVRGNGPSTEPAPVVSVRVPAQLSGVTASSTGGPCTGNDGATATVAVTPADRELRVQTRAAVPAGADPAALRAGDTVDLTYEVTNDGNVVVSGIRLQESLTGGGVTCPSDRLAPGETMTCRANSTHRVTQGEFDLGAPVASVVTASGRTPDRTADLDFDPVRTELPLAAGAPAVGVTLVPDWDDADGDGALDAGETVVWTAVVVNRGDVTLADPVVDAPGAPALTCDAAVLAPGRGTTCVASPYTVTAGDVLAGQRTVTAGVTATARRTGSPVQAAPSSAALPDDPRAELGLTLTGEVAPPGRPDAADLGDVVTWRYVVTNLGTVTVRDVAVDDAGAGAVTCHETVLAPGATTGCAAVRGHVVDEDDLLAGRLTGRATAAGVPAALGGTVRSAPAEDVVGLAGLVRSLEVTVRASDGDPSPVRTGTELRWAHGVANTGNVTMRLVTVSDDLLGPVGCVQDVLAPGEATTCTAGAGHRVTQAEFDAGRPVGGTAWVSGVPAGSDAALPFGPASDPVALAAAAPALRLVSVPDWDDRGAAGVLEAGETVQWSLLVTNTGDVTLSGVSASGSLAGPATCTPAVLAPGATARCGTGAHTVTAAEESAGTLHDDAVAWAADPRGGPGASAQATSSVPASSRPEVVTVVAAEVVSGTAPADLGDRVRWHYTVTNVGTVPLDAVAVQDARGGTVTCDTVSLRPGGAALCTGDALRTVTEADLRAGEVGTDATATATWTAGAVTVTSPSAAVAMPTAAPVGRLQLAGTATGTATAVGDRIAYRWVVSNAGTATMTGVEVADSAGGTATCAATVLAPSESTDCTGGEAYTLVQDDVDAGRPVGLTATALGTPGSGSVVRSGPASAPVAVPAARPALTAVTTADWADDGDRALEAGETVTWTVAVTNTGDVTLEDLRVSDPQVYVGCPVSRLPVGRTERCVSDPSVLTEGDATAGERATTAEASAASVRDGAVVHSGPAGARVSTAPAPSLALTSVALVGPPARQAAADLGDTVTWHLVVTNTGNVPVTGITVTGAAGALAGCATAVLAPGGSAECATDGHVVTEADLLAGQVGADAVAVGTAALTGAEVRSPSATGAVPTAAPRAAVDLALEHQRVSGDGTATLRPGALVRTRYQVSNTGTLTLTGVAVTDTVAGPVTCGQTVLAPAQSTTCAADRPREVTADDVAAGHLTSWATVAAVSGLGTVADDAMTTEAVPPGPQTPGPGPGPGTAGGPADVPTTTTTTTTTAPAGHPAAPGTAAPGTGAPHTAALARTGVEVAAHVGTAGALVLAGAVLLLATRRRRGDT</sequence>
<evidence type="ECO:0000259" key="5">
    <source>
        <dbReference type="Pfam" id="PF24346"/>
    </source>
</evidence>
<dbReference type="InterPro" id="IPR047589">
    <property type="entry name" value="DUF11_rpt"/>
</dbReference>
<feature type="region of interest" description="Disordered" evidence="1">
    <location>
        <begin position="651"/>
        <end position="672"/>
    </location>
</feature>
<dbReference type="Pfam" id="PF24346">
    <property type="entry name" value="DUF7507"/>
    <property type="match status" value="10"/>
</dbReference>
<evidence type="ECO:0000313" key="6">
    <source>
        <dbReference type="EMBL" id="SFT91640.1"/>
    </source>
</evidence>
<feature type="domain" description="DUF7507" evidence="5">
    <location>
        <begin position="1145"/>
        <end position="1238"/>
    </location>
</feature>
<feature type="domain" description="DUF7507" evidence="5">
    <location>
        <begin position="1037"/>
        <end position="1122"/>
    </location>
</feature>
<feature type="domain" description="DUF7507" evidence="5">
    <location>
        <begin position="1380"/>
        <end position="1469"/>
    </location>
</feature>
<feature type="domain" description="DUF7507" evidence="5">
    <location>
        <begin position="1500"/>
        <end position="1582"/>
    </location>
</feature>
<feature type="compositionally biased region" description="Pro residues" evidence="1">
    <location>
        <begin position="1594"/>
        <end position="1605"/>
    </location>
</feature>
<feature type="domain" description="DUF7507" evidence="5">
    <location>
        <begin position="909"/>
        <end position="1008"/>
    </location>
</feature>
<dbReference type="Gene3D" id="2.60.40.740">
    <property type="match status" value="1"/>
</dbReference>
<keyword evidence="2" id="KW-1133">Transmembrane helix</keyword>
<dbReference type="PANTHER" id="PTHR34819">
    <property type="entry name" value="LARGE CYSTEINE-RICH PERIPLASMIC PROTEIN OMCB"/>
    <property type="match status" value="1"/>
</dbReference>
<keyword evidence="7" id="KW-1185">Reference proteome</keyword>